<organism evidence="1">
    <name type="scientific">Staphylococcus aureus</name>
    <dbReference type="NCBI Taxonomy" id="1280"/>
    <lineage>
        <taxon>Bacteria</taxon>
        <taxon>Bacillati</taxon>
        <taxon>Bacillota</taxon>
        <taxon>Bacilli</taxon>
        <taxon>Bacillales</taxon>
        <taxon>Staphylococcaceae</taxon>
        <taxon>Staphylococcus</taxon>
    </lineage>
</organism>
<dbReference type="EMBL" id="LR133917">
    <property type="protein sequence ID" value="VDY49296.1"/>
    <property type="molecule type" value="Genomic_DNA"/>
</dbReference>
<dbReference type="Proteomes" id="UP000280323">
    <property type="component" value="Chromosome"/>
</dbReference>
<dbReference type="InterPro" id="IPR029063">
    <property type="entry name" value="SAM-dependent_MTases_sf"/>
</dbReference>
<accession>A0AB74Q7H4</accession>
<protein>
    <recommendedName>
        <fullName evidence="2">Class I SAM-dependent methyltransferase</fullName>
    </recommendedName>
</protein>
<proteinExistence type="predicted"/>
<dbReference type="SUPFAM" id="SSF53335">
    <property type="entry name" value="S-adenosyl-L-methionine-dependent methyltransferases"/>
    <property type="match status" value="1"/>
</dbReference>
<sequence>MDRNIDVAILKIYNKLFENGFVEKKIVDMFNFYQYEKKLEHHYFIPDTSITKVMSRILYLLGQNFTNKFILGAGIYAGNAISWLSYDVLENKNGFMLGVDISEEAITLARKNLSIFNQENFEVKVENIFFTIEALAKESIDIFYLDIDSKEKGKSEYKDIVERIYPKIKEKGLILAHDINEKKFEEDMSGFEKFIINSSLYKGINIDIDNCGLLLIRKEESM</sequence>
<dbReference type="AlphaFoldDB" id="A0AB74Q7H4"/>
<dbReference type="RefSeq" id="WP_000375730.1">
    <property type="nucleotide sequence ID" value="NZ_BDXL01000002.1"/>
</dbReference>
<dbReference type="CDD" id="cd02440">
    <property type="entry name" value="AdoMet_MTases"/>
    <property type="match status" value="1"/>
</dbReference>
<gene>
    <name evidence="1" type="ORF">NCTC8317_02435</name>
</gene>
<reference evidence="1" key="1">
    <citation type="submission" date="2018-12" db="EMBL/GenBank/DDBJ databases">
        <authorList>
            <consortium name="Pathogen Informatics"/>
        </authorList>
    </citation>
    <scope>NUCLEOTIDE SEQUENCE</scope>
    <source>
        <strain evidence="1">NCTC8317</strain>
    </source>
</reference>
<name>A0AB74Q7H4_STAAU</name>
<dbReference type="Pfam" id="PF13578">
    <property type="entry name" value="Methyltransf_24"/>
    <property type="match status" value="1"/>
</dbReference>
<evidence type="ECO:0000313" key="1">
    <source>
        <dbReference type="EMBL" id="VDY49296.1"/>
    </source>
</evidence>
<dbReference type="Gene3D" id="3.40.50.150">
    <property type="entry name" value="Vaccinia Virus protein VP39"/>
    <property type="match status" value="1"/>
</dbReference>
<evidence type="ECO:0008006" key="2">
    <source>
        <dbReference type="Google" id="ProtNLM"/>
    </source>
</evidence>